<gene>
    <name evidence="2" type="ORF">LTR82_011453</name>
</gene>
<name>A0AAN6FIW5_9PEZI</name>
<evidence type="ECO:0000256" key="1">
    <source>
        <dbReference type="SAM" id="MobiDB-lite"/>
    </source>
</evidence>
<evidence type="ECO:0000313" key="3">
    <source>
        <dbReference type="Proteomes" id="UP001168146"/>
    </source>
</evidence>
<comment type="caution">
    <text evidence="2">The sequence shown here is derived from an EMBL/GenBank/DDBJ whole genome shotgun (WGS) entry which is preliminary data.</text>
</comment>
<evidence type="ECO:0008006" key="4">
    <source>
        <dbReference type="Google" id="ProtNLM"/>
    </source>
</evidence>
<accession>A0AAN6FIW5</accession>
<evidence type="ECO:0000313" key="2">
    <source>
        <dbReference type="EMBL" id="KAK0317415.1"/>
    </source>
</evidence>
<dbReference type="AlphaFoldDB" id="A0AAN6FIW5"/>
<sequence length="358" mass="39380">MGKAKAVSQVPPGAKARKVSTSKPSKYENAAPDGSDGTVSLELQQKCLNIFRDALCPSVEDVTVLQEIKGRLFDRDFATAFGREEYLRVYASRWSPSRALGYLQVLTDVQEYLLPNQDLAGPGHSNHTPLKVVCLGGGAGAEVVALAGWRSVVSKSMPEGVLQACFVDIAAWHTTVEALHKHCANAPELSQYASATAREANVPLLSVQTFSCKFQQQDVLQWPEDAMQTVVLPTTKLVTLFFTLNELYSTSVPKAQHLLSQLTAAMSANSLLLVVDSPGSYSTVSFSGGEKKYPMLWLLDHTLLTDTARKAGDASTIRWEKLMSDESKWFRLPPGLEYPIELENMRYQIHLYRRLAAG</sequence>
<dbReference type="InterPro" id="IPR021463">
    <property type="entry name" value="Methyltransf_34"/>
</dbReference>
<organism evidence="2 3">
    <name type="scientific">Friedmanniomyces endolithicus</name>
    <dbReference type="NCBI Taxonomy" id="329885"/>
    <lineage>
        <taxon>Eukaryota</taxon>
        <taxon>Fungi</taxon>
        <taxon>Dikarya</taxon>
        <taxon>Ascomycota</taxon>
        <taxon>Pezizomycotina</taxon>
        <taxon>Dothideomycetes</taxon>
        <taxon>Dothideomycetidae</taxon>
        <taxon>Mycosphaerellales</taxon>
        <taxon>Teratosphaeriaceae</taxon>
        <taxon>Friedmanniomyces</taxon>
    </lineage>
</organism>
<dbReference type="Proteomes" id="UP001168146">
    <property type="component" value="Unassembled WGS sequence"/>
</dbReference>
<reference evidence="2" key="1">
    <citation type="submission" date="2021-12" db="EMBL/GenBank/DDBJ databases">
        <title>Black yeast isolated from Biological Soil Crust.</title>
        <authorList>
            <person name="Kurbessoian T."/>
        </authorList>
    </citation>
    <scope>NUCLEOTIDE SEQUENCE</scope>
    <source>
        <strain evidence="2">CCFEE 5208</strain>
    </source>
</reference>
<dbReference type="EMBL" id="JASUXU010000043">
    <property type="protein sequence ID" value="KAK0317415.1"/>
    <property type="molecule type" value="Genomic_DNA"/>
</dbReference>
<feature type="region of interest" description="Disordered" evidence="1">
    <location>
        <begin position="1"/>
        <end position="36"/>
    </location>
</feature>
<protein>
    <recommendedName>
        <fullName evidence="4">25S rRNA (Uridine(2843)-N(3))-methyltransferase</fullName>
    </recommendedName>
</protein>
<dbReference type="Pfam" id="PF11312">
    <property type="entry name" value="Methyltransf_34"/>
    <property type="match status" value="1"/>
</dbReference>
<proteinExistence type="predicted"/>